<feature type="transmembrane region" description="Helical" evidence="1">
    <location>
        <begin position="21"/>
        <end position="41"/>
    </location>
</feature>
<evidence type="ECO:0000259" key="2">
    <source>
        <dbReference type="Pfam" id="PF20029"/>
    </source>
</evidence>
<dbReference type="RefSeq" id="WP_233054012.1">
    <property type="nucleotide sequence ID" value="NZ_JAIMJA010000018.1"/>
</dbReference>
<evidence type="ECO:0000313" key="4">
    <source>
        <dbReference type="Proteomes" id="UP001201273"/>
    </source>
</evidence>
<keyword evidence="1" id="KW-1133">Transmembrane helix</keyword>
<evidence type="ECO:0000256" key="1">
    <source>
        <dbReference type="SAM" id="Phobius"/>
    </source>
</evidence>
<dbReference type="InterPro" id="IPR045494">
    <property type="entry name" value="DUF6436"/>
</dbReference>
<feature type="domain" description="DUF6436" evidence="2">
    <location>
        <begin position="75"/>
        <end position="185"/>
    </location>
</feature>
<evidence type="ECO:0000313" key="3">
    <source>
        <dbReference type="EMBL" id="MCE2596369.1"/>
    </source>
</evidence>
<reference evidence="3 4" key="1">
    <citation type="journal article" date="2022" name="Environ. Microbiol. Rep.">
        <title>Eco-phylogenetic analyses reveal divergent evolution of vitamin B12 metabolism in the marine bacterial family 'Psychromonadaceae'.</title>
        <authorList>
            <person name="Jin X."/>
            <person name="Yang Y."/>
            <person name="Cao H."/>
            <person name="Gao B."/>
            <person name="Zhao Z."/>
        </authorList>
    </citation>
    <scope>NUCLEOTIDE SEQUENCE [LARGE SCALE GENOMIC DNA]</scope>
    <source>
        <strain evidence="3 4">MKS20</strain>
    </source>
</reference>
<proteinExistence type="predicted"/>
<keyword evidence="1" id="KW-0812">Transmembrane</keyword>
<keyword evidence="1" id="KW-0472">Membrane</keyword>
<dbReference type="Proteomes" id="UP001201273">
    <property type="component" value="Unassembled WGS sequence"/>
</dbReference>
<keyword evidence="4" id="KW-1185">Reference proteome</keyword>
<dbReference type="Pfam" id="PF20029">
    <property type="entry name" value="DUF6436"/>
    <property type="match status" value="1"/>
</dbReference>
<comment type="caution">
    <text evidence="3">The sequence shown here is derived from an EMBL/GenBank/DDBJ whole genome shotgun (WGS) entry which is preliminary data.</text>
</comment>
<organism evidence="3 4">
    <name type="scientific">Motilimonas cestriensis</name>
    <dbReference type="NCBI Taxonomy" id="2742685"/>
    <lineage>
        <taxon>Bacteria</taxon>
        <taxon>Pseudomonadati</taxon>
        <taxon>Pseudomonadota</taxon>
        <taxon>Gammaproteobacteria</taxon>
        <taxon>Alteromonadales</taxon>
        <taxon>Alteromonadales genera incertae sedis</taxon>
        <taxon>Motilimonas</taxon>
    </lineage>
</organism>
<name>A0ABS8WBH5_9GAMM</name>
<dbReference type="EMBL" id="JAIMJA010000018">
    <property type="protein sequence ID" value="MCE2596369.1"/>
    <property type="molecule type" value="Genomic_DNA"/>
</dbReference>
<sequence length="186" mass="20381">MKASNNPALTQQALTHHVRRHHVVIVVVWVISTLIAASYFINARLVEFDPNGKLQQNRQGFVMSLLAQAQLDPLAMDNTIIHFTSEGCVCNSYSQAHKQTLNQQAISNGYQVINLTMTAALRELVPATPAALVMSNEGKLVYFGPYSEGLACSSSNSLIELAINNFNKGFNPELIIDKAKGCYCQA</sequence>
<accession>A0ABS8WBH5</accession>
<gene>
    <name evidence="3" type="ORF">K6Y31_16340</name>
</gene>
<protein>
    <submittedName>
        <fullName evidence="3">DUF6436 domain-containing protein</fullName>
    </submittedName>
</protein>